<gene>
    <name evidence="1" type="ORF">BaRGS_00020139</name>
</gene>
<protein>
    <submittedName>
        <fullName evidence="1">Uncharacterized protein</fullName>
    </submittedName>
</protein>
<dbReference type="Proteomes" id="UP001519460">
    <property type="component" value="Unassembled WGS sequence"/>
</dbReference>
<sequence>MCEMKKLVAVMCPGRMEYYNAAHNNPETDRIVTSNVLGLLPELVKLLDLPSPCYCRICASLRLDLLTGASGGASVNMGTDYVIIRKEINPKQTLIQTDRKIMILIRLRCQDPPEQSPPPCHGCFRRIKEQTLILSPVWRCSDALCVFTRTQAWIDCPPSYQVLDCSQVNRLCQPPRLYIRIRQSVCATDL</sequence>
<comment type="caution">
    <text evidence="1">The sequence shown here is derived from an EMBL/GenBank/DDBJ whole genome shotgun (WGS) entry which is preliminary data.</text>
</comment>
<dbReference type="AlphaFoldDB" id="A0ABD0KNI6"/>
<dbReference type="EMBL" id="JACVVK020000148">
    <property type="protein sequence ID" value="KAK7488686.1"/>
    <property type="molecule type" value="Genomic_DNA"/>
</dbReference>
<evidence type="ECO:0000313" key="1">
    <source>
        <dbReference type="EMBL" id="KAK7488686.1"/>
    </source>
</evidence>
<accession>A0ABD0KNI6</accession>
<name>A0ABD0KNI6_9CAEN</name>
<proteinExistence type="predicted"/>
<keyword evidence="2" id="KW-1185">Reference proteome</keyword>
<organism evidence="1 2">
    <name type="scientific">Batillaria attramentaria</name>
    <dbReference type="NCBI Taxonomy" id="370345"/>
    <lineage>
        <taxon>Eukaryota</taxon>
        <taxon>Metazoa</taxon>
        <taxon>Spiralia</taxon>
        <taxon>Lophotrochozoa</taxon>
        <taxon>Mollusca</taxon>
        <taxon>Gastropoda</taxon>
        <taxon>Caenogastropoda</taxon>
        <taxon>Sorbeoconcha</taxon>
        <taxon>Cerithioidea</taxon>
        <taxon>Batillariidae</taxon>
        <taxon>Batillaria</taxon>
    </lineage>
</organism>
<evidence type="ECO:0000313" key="2">
    <source>
        <dbReference type="Proteomes" id="UP001519460"/>
    </source>
</evidence>
<reference evidence="1 2" key="1">
    <citation type="journal article" date="2023" name="Sci. Data">
        <title>Genome assembly of the Korean intertidal mud-creeper Batillaria attramentaria.</title>
        <authorList>
            <person name="Patra A.K."/>
            <person name="Ho P.T."/>
            <person name="Jun S."/>
            <person name="Lee S.J."/>
            <person name="Kim Y."/>
            <person name="Won Y.J."/>
        </authorList>
    </citation>
    <scope>NUCLEOTIDE SEQUENCE [LARGE SCALE GENOMIC DNA]</scope>
    <source>
        <strain evidence="1">Wonlab-2016</strain>
    </source>
</reference>